<dbReference type="RefSeq" id="WP_109521951.1">
    <property type="nucleotide sequence ID" value="NZ_QFAW01000037.1"/>
</dbReference>
<evidence type="ECO:0000313" key="1">
    <source>
        <dbReference type="EMBL" id="PWE41112.1"/>
    </source>
</evidence>
<reference evidence="1 2" key="1">
    <citation type="submission" date="2018-05" db="EMBL/GenBank/DDBJ databases">
        <title>Genome sequences of two Antarctic strains of Pseudomonas prosekii: insights into adaptation to extreme conditions.</title>
        <authorList>
            <person name="Snopkova K."/>
            <person name="Dufkova K."/>
            <person name="Cejkova D."/>
            <person name="Sedlacek I."/>
            <person name="Smajs D."/>
        </authorList>
    </citation>
    <scope>NUCLEOTIDE SEQUENCE [LARGE SCALE GENOMIC DNA]</scope>
    <source>
        <strain evidence="1 2">P2673</strain>
    </source>
</reference>
<dbReference type="EMBL" id="QFAW01000037">
    <property type="protein sequence ID" value="PWE41112.1"/>
    <property type="molecule type" value="Genomic_DNA"/>
</dbReference>
<comment type="caution">
    <text evidence="1">The sequence shown here is derived from an EMBL/GenBank/DDBJ whole genome shotgun (WGS) entry which is preliminary data.</text>
</comment>
<organism evidence="1 2">
    <name type="scientific">Pseudomonas prosekii</name>
    <dbReference type="NCBI Taxonomy" id="1148509"/>
    <lineage>
        <taxon>Bacteria</taxon>
        <taxon>Pseudomonadati</taxon>
        <taxon>Pseudomonadota</taxon>
        <taxon>Gammaproteobacteria</taxon>
        <taxon>Pseudomonadales</taxon>
        <taxon>Pseudomonadaceae</taxon>
        <taxon>Pseudomonas</taxon>
    </lineage>
</organism>
<sequence>MLPIRLDLVTRLVGAELTPCRVVVYQYTMDIDAILQDLATKYGIIKQQLLDRAVRHYGSVSGFLQGPAMIGILPDLVLRECDKAFVRQLIREGWSFVRRADSDARVFLFEIKITEQSCQSK</sequence>
<gene>
    <name evidence="1" type="ORF">C9I49_22190</name>
</gene>
<evidence type="ECO:0000313" key="2">
    <source>
        <dbReference type="Proteomes" id="UP000245056"/>
    </source>
</evidence>
<protein>
    <submittedName>
        <fullName evidence="1">Uncharacterized protein</fullName>
    </submittedName>
</protein>
<proteinExistence type="predicted"/>
<dbReference type="Proteomes" id="UP000245056">
    <property type="component" value="Unassembled WGS sequence"/>
</dbReference>
<dbReference type="AlphaFoldDB" id="A0A2U2D346"/>
<accession>A0A2U2D346</accession>
<name>A0A2U2D346_9PSED</name>